<reference evidence="3" key="2">
    <citation type="submission" date="2019-10" db="EMBL/GenBank/DDBJ databases">
        <authorList>
            <consortium name="NCBI Genome Project"/>
        </authorList>
    </citation>
    <scope>NUCLEOTIDE SEQUENCE</scope>
    <source>
        <strain evidence="3">NI907</strain>
    </source>
</reference>
<feature type="region of interest" description="Disordered" evidence="1">
    <location>
        <begin position="293"/>
        <end position="337"/>
    </location>
</feature>
<reference evidence="2 3" key="1">
    <citation type="journal article" date="2019" name="Mol. Biol. Evol.">
        <title>Blast fungal genomes show frequent chromosomal changes, gene gains and losses, and effector gene turnover.</title>
        <authorList>
            <person name="Gomez Luciano L.B."/>
            <person name="Jason Tsai I."/>
            <person name="Chuma I."/>
            <person name="Tosa Y."/>
            <person name="Chen Y.H."/>
            <person name="Li J.Y."/>
            <person name="Li M.Y."/>
            <person name="Jade Lu M.Y."/>
            <person name="Nakayashiki H."/>
            <person name="Li W.H."/>
        </authorList>
    </citation>
    <scope>NUCLEOTIDE SEQUENCE [LARGE SCALE GENOMIC DNA]</scope>
    <source>
        <strain evidence="2 3">NI907</strain>
    </source>
</reference>
<dbReference type="AlphaFoldDB" id="A0A6P8AVK2"/>
<reference evidence="3" key="3">
    <citation type="submission" date="2025-08" db="UniProtKB">
        <authorList>
            <consortium name="RefSeq"/>
        </authorList>
    </citation>
    <scope>IDENTIFICATION</scope>
    <source>
        <strain evidence="3">NI907</strain>
    </source>
</reference>
<dbReference type="KEGG" id="pgri:PgNI_08499"/>
<accession>A0A6P8AVK2</accession>
<feature type="compositionally biased region" description="Basic and acidic residues" evidence="1">
    <location>
        <begin position="310"/>
        <end position="321"/>
    </location>
</feature>
<dbReference type="Proteomes" id="UP000515153">
    <property type="component" value="Chromosome V"/>
</dbReference>
<evidence type="ECO:0000256" key="1">
    <source>
        <dbReference type="SAM" id="MobiDB-lite"/>
    </source>
</evidence>
<proteinExistence type="predicted"/>
<feature type="compositionally biased region" description="Polar residues" evidence="1">
    <location>
        <begin position="295"/>
        <end position="307"/>
    </location>
</feature>
<evidence type="ECO:0000313" key="3">
    <source>
        <dbReference type="RefSeq" id="XP_030978951.1"/>
    </source>
</evidence>
<gene>
    <name evidence="3" type="ORF">PgNI_08499</name>
</gene>
<sequence length="349" mass="39428">RPILVLWERLKETQKEDWAALKFGTLNPRMDILWQQSQIREPTVASSLLHLPSNLCAWVETTHNKLIKLASGKVVRSIGTVFLECLFKGDIVGRFVFCHVVKNLLHSLSFGRLLLEGTSTLTTSKSRIIRAASKVTKRLFRLHLLGEGLGKIRGYLDGMATFGLPNKRSDIMAASLRLARRQSWEINSSPVSRAQVQFADGSAVFARGLVSGLDWGFGNNDTPVNCYFYVINNLPLDLILSCDFVLDLDLFFSKYKTFFEPPKPSHDDEDGALFCNIRLHKSFRGTVFNYPGRKPSSSATAPINDSSGDVVKRELDRRDQADVDISNLPEPEKTKRQVAEDELRVKWDW</sequence>
<organism evidence="2 3">
    <name type="scientific">Pyricularia grisea</name>
    <name type="common">Crabgrass-specific blast fungus</name>
    <name type="synonym">Magnaporthe grisea</name>
    <dbReference type="NCBI Taxonomy" id="148305"/>
    <lineage>
        <taxon>Eukaryota</taxon>
        <taxon>Fungi</taxon>
        <taxon>Dikarya</taxon>
        <taxon>Ascomycota</taxon>
        <taxon>Pezizomycotina</taxon>
        <taxon>Sordariomycetes</taxon>
        <taxon>Sordariomycetidae</taxon>
        <taxon>Magnaporthales</taxon>
        <taxon>Pyriculariaceae</taxon>
        <taxon>Pyricularia</taxon>
    </lineage>
</organism>
<evidence type="ECO:0000313" key="2">
    <source>
        <dbReference type="Proteomes" id="UP000515153"/>
    </source>
</evidence>
<name>A0A6P8AVK2_PYRGI</name>
<protein>
    <submittedName>
        <fullName evidence="3">Uncharacterized protein</fullName>
    </submittedName>
</protein>
<dbReference type="RefSeq" id="XP_030978951.1">
    <property type="nucleotide sequence ID" value="XM_031128496.1"/>
</dbReference>
<feature type="non-terminal residue" evidence="3">
    <location>
        <position position="1"/>
    </location>
</feature>
<dbReference type="GeneID" id="41963404"/>
<keyword evidence="2" id="KW-1185">Reference proteome</keyword>
<dbReference type="CDD" id="cd00303">
    <property type="entry name" value="retropepsin_like"/>
    <property type="match status" value="1"/>
</dbReference>